<evidence type="ECO:0000313" key="8">
    <source>
        <dbReference type="EMBL" id="AIS31054.1"/>
    </source>
</evidence>
<dbReference type="Proteomes" id="UP000606900">
    <property type="component" value="Unassembled WGS sequence"/>
</dbReference>
<dbReference type="Proteomes" id="UP000029661">
    <property type="component" value="Chromosome"/>
</dbReference>
<gene>
    <name evidence="8" type="primary">ehbD</name>
    <name evidence="8" type="ORF">BRM9_0225</name>
    <name evidence="9" type="ORF">DSM1535_1080</name>
    <name evidence="11" type="ORF">ISP06_05195</name>
    <name evidence="10" type="ORF">MB9_2171</name>
</gene>
<reference evidence="9" key="2">
    <citation type="submission" date="2014-08" db="EMBL/GenBank/DDBJ databases">
        <authorList>
            <person name="Wibberg D."/>
        </authorList>
    </citation>
    <scope>NUCLEOTIDE SEQUENCE</scope>
</reference>
<dbReference type="KEGG" id="mfi:DSM1535_1080"/>
<feature type="transmembrane region" description="Helical" evidence="6">
    <location>
        <begin position="50"/>
        <end position="70"/>
    </location>
</feature>
<dbReference type="Proteomes" id="UP000062768">
    <property type="component" value="Chromosome I"/>
</dbReference>
<sequence>MIEYVLMIITILGAILVLMQRDLLKAAILTGIPGAAIAFLYQSLLAPDVALTQAIVGSAIVPVFFALAVYKTRRVEE</sequence>
<dbReference type="EMBL" id="JADIIL010000018">
    <property type="protein sequence ID" value="MBF4474852.1"/>
    <property type="molecule type" value="Genomic_DNA"/>
</dbReference>
<keyword evidence="12" id="KW-1185">Reference proteome</keyword>
<dbReference type="KEGG" id="mfc:BRM9_0225"/>
<evidence type="ECO:0000256" key="4">
    <source>
        <dbReference type="ARBA" id="ARBA00022989"/>
    </source>
</evidence>
<dbReference type="PATRIC" id="fig|2162.10.peg.2241"/>
<keyword evidence="2" id="KW-1003">Cell membrane</keyword>
<reference evidence="8" key="1">
    <citation type="submission" date="2013-12" db="EMBL/GenBank/DDBJ databases">
        <title>The complete genome sequence of Methanobacterium sp. BRM9.</title>
        <authorList>
            <consortium name="Pastoral Greenhouse Gas Research Consortium"/>
            <person name="Kelly W.J."/>
            <person name="Leahy S.C."/>
            <person name="Perry R."/>
            <person name="Li D."/>
            <person name="Altermann E."/>
            <person name="Lambie S.C."/>
            <person name="Attwood G.T."/>
        </authorList>
    </citation>
    <scope>NUCLEOTIDE SEQUENCE [LARGE SCALE GENOMIC DNA]</scope>
    <source>
        <strain evidence="8">BRM9</strain>
    </source>
</reference>
<dbReference type="Pfam" id="PF13244">
    <property type="entry name" value="MbhD"/>
    <property type="match status" value="1"/>
</dbReference>
<dbReference type="NCBIfam" id="NF004923">
    <property type="entry name" value="PRK06280.1"/>
    <property type="match status" value="1"/>
</dbReference>
<comment type="subcellular location">
    <subcellularLocation>
        <location evidence="1">Cell membrane</location>
        <topology evidence="1">Multi-pass membrane protein</topology>
    </subcellularLocation>
</comment>
<dbReference type="InterPro" id="IPR025383">
    <property type="entry name" value="MrpA_C/MbhD"/>
</dbReference>
<dbReference type="Gene3D" id="1.20.120.1200">
    <property type="entry name" value="NADH-ubiquinone/plastoquinone oxidoreductase chain 6, subunit NuoJ"/>
    <property type="match status" value="1"/>
</dbReference>
<proteinExistence type="predicted"/>
<organism evidence="9">
    <name type="scientific">Methanobacterium formicicum</name>
    <dbReference type="NCBI Taxonomy" id="2162"/>
    <lineage>
        <taxon>Archaea</taxon>
        <taxon>Methanobacteriati</taxon>
        <taxon>Methanobacteriota</taxon>
        <taxon>Methanomada group</taxon>
        <taxon>Methanobacteria</taxon>
        <taxon>Methanobacteriales</taxon>
        <taxon>Methanobacteriaceae</taxon>
        <taxon>Methanobacterium</taxon>
    </lineage>
</organism>
<evidence type="ECO:0000313" key="11">
    <source>
        <dbReference type="EMBL" id="MBF4474852.1"/>
    </source>
</evidence>
<dbReference type="GO" id="GO:0005886">
    <property type="term" value="C:plasma membrane"/>
    <property type="evidence" value="ECO:0007669"/>
    <property type="project" value="UniProtKB-SubCell"/>
</dbReference>
<evidence type="ECO:0000256" key="1">
    <source>
        <dbReference type="ARBA" id="ARBA00004651"/>
    </source>
</evidence>
<evidence type="ECO:0000256" key="5">
    <source>
        <dbReference type="ARBA" id="ARBA00023136"/>
    </source>
</evidence>
<keyword evidence="3 6" id="KW-0812">Transmembrane</keyword>
<feature type="domain" description="MrpA C-terminal/MbhD" evidence="7">
    <location>
        <begin position="9"/>
        <end position="74"/>
    </location>
</feature>
<reference evidence="11" key="4">
    <citation type="submission" date="2020-10" db="EMBL/GenBank/DDBJ databases">
        <title>Dehalococcoides mccartyi of a TCE/Cr reducing biochatode.</title>
        <authorList>
            <person name="Matturro B."/>
        </authorList>
    </citation>
    <scope>NUCLEOTIDE SEQUENCE</scope>
    <source>
        <strain evidence="11">Bin2</strain>
    </source>
</reference>
<dbReference type="GeneID" id="82850363"/>
<name>A0A090JVA8_METFO</name>
<dbReference type="STRING" id="2162.BRM9_0225"/>
<evidence type="ECO:0000256" key="2">
    <source>
        <dbReference type="ARBA" id="ARBA00022475"/>
    </source>
</evidence>
<dbReference type="EMBL" id="LN515531">
    <property type="protein sequence ID" value="CEA13421.1"/>
    <property type="molecule type" value="Genomic_DNA"/>
</dbReference>
<keyword evidence="5 6" id="KW-0472">Membrane</keyword>
<dbReference type="AlphaFoldDB" id="A0A090JVA8"/>
<dbReference type="RefSeq" id="WP_048072634.1">
    <property type="nucleotide sequence ID" value="NZ_CP006933.1"/>
</dbReference>
<evidence type="ECO:0000256" key="3">
    <source>
        <dbReference type="ARBA" id="ARBA00022692"/>
    </source>
</evidence>
<accession>A0A090JVA8</accession>
<evidence type="ECO:0000313" key="9">
    <source>
        <dbReference type="EMBL" id="CEA13421.1"/>
    </source>
</evidence>
<dbReference type="InterPro" id="IPR042106">
    <property type="entry name" value="Nuo/plastoQ_OxRdtase_6_NuoJ"/>
</dbReference>
<dbReference type="OrthoDB" id="99605at2157"/>
<dbReference type="EMBL" id="LN734822">
    <property type="protein sequence ID" value="CEL25786.1"/>
    <property type="molecule type" value="Genomic_DNA"/>
</dbReference>
<reference evidence="10" key="3">
    <citation type="submission" date="2014-09" db="EMBL/GenBank/DDBJ databases">
        <authorList>
            <person name="Bishop-Lilly K.A."/>
            <person name="Broomall S.M."/>
            <person name="Chain P.S."/>
            <person name="Chertkov O."/>
            <person name="Coyne S.R."/>
            <person name="Daligault H.E."/>
            <person name="Davenport K.W."/>
            <person name="Erkkila T."/>
            <person name="Frey K.G."/>
            <person name="Gibbons H.S."/>
            <person name="Gu W."/>
            <person name="Jaissle J."/>
            <person name="Johnson S.L."/>
            <person name="Koroleva G.I."/>
            <person name="Ladner J.T."/>
            <person name="Lo C.-C."/>
            <person name="Minogue T.D."/>
            <person name="Munk C."/>
            <person name="Palacios G.F."/>
            <person name="Redden C.L."/>
            <person name="Rosenzweig C.N."/>
            <person name="Scholz M.B."/>
            <person name="Teshima H."/>
            <person name="Xu Y."/>
        </authorList>
    </citation>
    <scope>NUCLEOTIDE SEQUENCE</scope>
    <source>
        <strain evidence="10">Mb9</strain>
    </source>
</reference>
<protein>
    <submittedName>
        <fullName evidence="11">DUF4040 domain-containing protein</fullName>
    </submittedName>
    <submittedName>
        <fullName evidence="8">Energy-converting hydrogenase B subunit D EhbD</fullName>
    </submittedName>
    <submittedName>
        <fullName evidence="9">Putative membrane protein</fullName>
    </submittedName>
</protein>
<keyword evidence="4 6" id="KW-1133">Transmembrane helix</keyword>
<evidence type="ECO:0000256" key="6">
    <source>
        <dbReference type="SAM" id="Phobius"/>
    </source>
</evidence>
<evidence type="ECO:0000313" key="10">
    <source>
        <dbReference type="EMBL" id="CEL25786.1"/>
    </source>
</evidence>
<dbReference type="EMBL" id="CP006933">
    <property type="protein sequence ID" value="AIS31054.1"/>
    <property type="molecule type" value="Genomic_DNA"/>
</dbReference>
<evidence type="ECO:0000259" key="7">
    <source>
        <dbReference type="Pfam" id="PF13244"/>
    </source>
</evidence>
<evidence type="ECO:0000313" key="12">
    <source>
        <dbReference type="Proteomes" id="UP000062768"/>
    </source>
</evidence>